<protein>
    <submittedName>
        <fullName evidence="3">Uncharacterized protein</fullName>
    </submittedName>
</protein>
<feature type="signal peptide" evidence="2">
    <location>
        <begin position="1"/>
        <end position="19"/>
    </location>
</feature>
<evidence type="ECO:0000256" key="2">
    <source>
        <dbReference type="SAM" id="SignalP"/>
    </source>
</evidence>
<evidence type="ECO:0000313" key="3">
    <source>
        <dbReference type="EMBL" id="QJR12758.1"/>
    </source>
</evidence>
<dbReference type="RefSeq" id="WP_171095238.1">
    <property type="nucleotide sequence ID" value="NZ_CP053069.1"/>
</dbReference>
<feature type="compositionally biased region" description="Pro residues" evidence="1">
    <location>
        <begin position="136"/>
        <end position="171"/>
    </location>
</feature>
<organism evidence="3 4">
    <name type="scientific">Usitatibacter rugosus</name>
    <dbReference type="NCBI Taxonomy" id="2732067"/>
    <lineage>
        <taxon>Bacteria</taxon>
        <taxon>Pseudomonadati</taxon>
        <taxon>Pseudomonadota</taxon>
        <taxon>Betaproteobacteria</taxon>
        <taxon>Nitrosomonadales</taxon>
        <taxon>Usitatibacteraceae</taxon>
        <taxon>Usitatibacter</taxon>
    </lineage>
</organism>
<dbReference type="Proteomes" id="UP000501534">
    <property type="component" value="Chromosome"/>
</dbReference>
<keyword evidence="4" id="KW-1185">Reference proteome</keyword>
<feature type="region of interest" description="Disordered" evidence="1">
    <location>
        <begin position="134"/>
        <end position="171"/>
    </location>
</feature>
<feature type="chain" id="PRO_5026997145" evidence="2">
    <location>
        <begin position="20"/>
        <end position="171"/>
    </location>
</feature>
<keyword evidence="2" id="KW-0732">Signal</keyword>
<evidence type="ECO:0000313" key="4">
    <source>
        <dbReference type="Proteomes" id="UP000501534"/>
    </source>
</evidence>
<proteinExistence type="predicted"/>
<accession>A0A6M4H0T2</accession>
<name>A0A6M4H0T2_9PROT</name>
<gene>
    <name evidence="3" type="ORF">DSM104443_03851</name>
</gene>
<evidence type="ECO:0000256" key="1">
    <source>
        <dbReference type="SAM" id="MobiDB-lite"/>
    </source>
</evidence>
<dbReference type="EMBL" id="CP053069">
    <property type="protein sequence ID" value="QJR12758.1"/>
    <property type="molecule type" value="Genomic_DNA"/>
</dbReference>
<sequence>MKKIILLLATLVFAASAHAQKTCSKADESNAQKAIDRISSWSTLNATWKTYRHCDTGPVGESFTEAILRLVIDWKNMNQLADAMGKDTDYNAFILTHLKSDEAKGDAQDVYSRAKGACPKGLDTFCKDVIVAVNPPKAPPPATPAALPPVATPQPGVPSPSTPSPATPDKK</sequence>
<dbReference type="AlphaFoldDB" id="A0A6M4H0T2"/>
<reference evidence="3 4" key="1">
    <citation type="submission" date="2020-04" db="EMBL/GenBank/DDBJ databases">
        <title>Usitatibacter rugosus gen. nov., sp. nov. and Usitatibacter palustris sp. nov., novel members of Usitatibacteraceae fam. nov. within the order Nitrosomonadales isolated from soil.</title>
        <authorList>
            <person name="Huber K.J."/>
            <person name="Neumann-Schaal M."/>
            <person name="Geppert A."/>
            <person name="Luckner M."/>
            <person name="Wanner G."/>
            <person name="Overmann J."/>
        </authorList>
    </citation>
    <scope>NUCLEOTIDE SEQUENCE [LARGE SCALE GENOMIC DNA]</scope>
    <source>
        <strain evidence="3 4">0125_3</strain>
    </source>
</reference>
<dbReference type="KEGG" id="uru:DSM104443_03851"/>